<evidence type="ECO:0000313" key="4">
    <source>
        <dbReference type="Proteomes" id="UP000001353"/>
    </source>
</evidence>
<dbReference type="InterPro" id="IPR000683">
    <property type="entry name" value="Gfo/Idh/MocA-like_OxRdtase_N"/>
</dbReference>
<dbReference type="Gene3D" id="3.40.50.720">
    <property type="entry name" value="NAD(P)-binding Rossmann-like Domain"/>
    <property type="match status" value="1"/>
</dbReference>
<keyword evidence="4" id="KW-1185">Reference proteome</keyword>
<dbReference type="SUPFAM" id="SSF51735">
    <property type="entry name" value="NAD(P)-binding Rossmann-fold domains"/>
    <property type="match status" value="1"/>
</dbReference>
<organism evidence="3 4">
    <name type="scientific">Roseobacter litoralis (strain ATCC 49566 / DSM 6996 / JCM 21268 / NBRC 15278 / OCh 149)</name>
    <dbReference type="NCBI Taxonomy" id="391595"/>
    <lineage>
        <taxon>Bacteria</taxon>
        <taxon>Pseudomonadati</taxon>
        <taxon>Pseudomonadota</taxon>
        <taxon>Alphaproteobacteria</taxon>
        <taxon>Rhodobacterales</taxon>
        <taxon>Roseobacteraceae</taxon>
        <taxon>Roseobacter</taxon>
    </lineage>
</organism>
<dbReference type="RefSeq" id="WP_013964103.1">
    <property type="nucleotide sequence ID" value="NC_015730.1"/>
</dbReference>
<dbReference type="InterPro" id="IPR036291">
    <property type="entry name" value="NAD(P)-bd_dom_sf"/>
</dbReference>
<evidence type="ECO:0000259" key="2">
    <source>
        <dbReference type="Pfam" id="PF22725"/>
    </source>
</evidence>
<dbReference type="PANTHER" id="PTHR43708:SF3">
    <property type="entry name" value="OXIDOREDUCTASE"/>
    <property type="match status" value="1"/>
</dbReference>
<feature type="domain" description="Gfo/Idh/MocA-like oxidoreductase N-terminal" evidence="1">
    <location>
        <begin position="16"/>
        <end position="141"/>
    </location>
</feature>
<dbReference type="KEGG" id="rli:RLO149_c043280"/>
<dbReference type="GO" id="GO:0000166">
    <property type="term" value="F:nucleotide binding"/>
    <property type="evidence" value="ECO:0007669"/>
    <property type="project" value="InterPro"/>
</dbReference>
<dbReference type="Proteomes" id="UP000001353">
    <property type="component" value="Chromosome"/>
</dbReference>
<dbReference type="Pfam" id="PF01408">
    <property type="entry name" value="GFO_IDH_MocA"/>
    <property type="match status" value="1"/>
</dbReference>
<dbReference type="SUPFAM" id="SSF55347">
    <property type="entry name" value="Glyceraldehyde-3-phosphate dehydrogenase-like, C-terminal domain"/>
    <property type="match status" value="1"/>
</dbReference>
<dbReference type="Pfam" id="PF22725">
    <property type="entry name" value="GFO_IDH_MocA_C3"/>
    <property type="match status" value="1"/>
</dbReference>
<dbReference type="Gene3D" id="3.30.360.10">
    <property type="entry name" value="Dihydrodipicolinate Reductase, domain 2"/>
    <property type="match status" value="1"/>
</dbReference>
<dbReference type="PANTHER" id="PTHR43708">
    <property type="entry name" value="CONSERVED EXPRESSED OXIDOREDUCTASE (EUROFUNG)"/>
    <property type="match status" value="1"/>
</dbReference>
<feature type="domain" description="GFO/IDH/MocA-like oxidoreductase" evidence="2">
    <location>
        <begin position="153"/>
        <end position="285"/>
    </location>
</feature>
<reference evidence="3 4" key="1">
    <citation type="journal article" date="2011" name="BMC Genomics">
        <title>Comparative genome analysis and genome-guided physiological analysis of Roseobacter litoralis.</title>
        <authorList>
            <person name="Kalhoefer D."/>
            <person name="Thole S."/>
            <person name="Voget S."/>
            <person name="Lehmann R."/>
            <person name="Liesegang H."/>
            <person name="Wollher A."/>
            <person name="Daniel R."/>
            <person name="Simon M."/>
            <person name="Brinkhoff T."/>
        </authorList>
    </citation>
    <scope>NUCLEOTIDE SEQUENCE [LARGE SCALE GENOMIC DNA]</scope>
    <source>
        <strain evidence="4">ATCC 49566 / DSM 6996 / JCM 21268 / NBRC 15278 / OCh 149</strain>
    </source>
</reference>
<name>F7ZI88_ROSLO</name>
<dbReference type="STRING" id="391595.RLO149_c043280"/>
<dbReference type="HOGENOM" id="CLU_023194_17_1_5"/>
<gene>
    <name evidence="3" type="ordered locus">RLO149_c043280</name>
</gene>
<accession>F7ZI88</accession>
<dbReference type="OrthoDB" id="9815825at2"/>
<dbReference type="eggNOG" id="COG0673">
    <property type="taxonomic scope" value="Bacteria"/>
</dbReference>
<evidence type="ECO:0000313" key="3">
    <source>
        <dbReference type="EMBL" id="AEI96224.1"/>
    </source>
</evidence>
<dbReference type="AlphaFoldDB" id="F7ZI88"/>
<dbReference type="InterPro" id="IPR051317">
    <property type="entry name" value="Gfo/Idh/MocA_oxidoreduct"/>
</dbReference>
<evidence type="ECO:0000259" key="1">
    <source>
        <dbReference type="Pfam" id="PF01408"/>
    </source>
</evidence>
<sequence>MAIESFGASGAAKRLRLGMVGGGQGAFIGAVHRMAARLDDKFMLVAGALSADAERARASGAELGLDPERTYDSWTDMLEKEAARKDGIDVVSIVTPNHLHYDIAKAFLQKGIHVICDKPMTVTLEESLDLVRTADASGAVFVLTQNNTGYPLVRQARKMVADGTLGDLQVIRTSYVQDWLTTALDAEGQKQAAWRTDPAQAGAGGSIGDIGVHAFNLAAFISGLELEEVCADMRSYVPGRQLDDNANVLLRYKGGATGTLWTSQVAPGNYNRLSIGIYGTKGGLEWVGEDNDNLYYTPFGEPTRCITRGGPGAMDVANAATRMPPRHPEGYIEGFGNVYSNAAEVIWATKEARDPDPMATDVPTVRDGAKGLAFIEACVRSAKDGANWQKVAAVD</sequence>
<dbReference type="EMBL" id="CP002623">
    <property type="protein sequence ID" value="AEI96224.1"/>
    <property type="molecule type" value="Genomic_DNA"/>
</dbReference>
<dbReference type="InterPro" id="IPR055170">
    <property type="entry name" value="GFO_IDH_MocA-like_dom"/>
</dbReference>
<protein>
    <submittedName>
        <fullName evidence="3">Oxidoreductase</fullName>
    </submittedName>
</protein>
<proteinExistence type="predicted"/>